<dbReference type="PANTHER" id="PTHR22777:SF32">
    <property type="entry name" value="UPF0053 INNER MEMBRANE PROTEIN YFJD"/>
    <property type="match status" value="1"/>
</dbReference>
<comment type="subcellular location">
    <subcellularLocation>
        <location evidence="1">Cell membrane</location>
        <topology evidence="1">Multi-pass membrane protein</topology>
    </subcellularLocation>
</comment>
<dbReference type="InterPro" id="IPR002550">
    <property type="entry name" value="CNNM"/>
</dbReference>
<evidence type="ECO:0000259" key="13">
    <source>
        <dbReference type="PROSITE" id="PS51846"/>
    </source>
</evidence>
<evidence type="ECO:0000256" key="4">
    <source>
        <dbReference type="ARBA" id="ARBA00022692"/>
    </source>
</evidence>
<dbReference type="InterPro" id="IPR044751">
    <property type="entry name" value="Ion_transp-like_CBS"/>
</dbReference>
<evidence type="ECO:0000256" key="2">
    <source>
        <dbReference type="ARBA" id="ARBA00006337"/>
    </source>
</evidence>
<feature type="transmembrane region" description="Helical" evidence="11">
    <location>
        <begin position="163"/>
        <end position="183"/>
    </location>
</feature>
<feature type="domain" description="CBS" evidence="12">
    <location>
        <begin position="281"/>
        <end position="340"/>
    </location>
</feature>
<evidence type="ECO:0000256" key="7">
    <source>
        <dbReference type="ARBA" id="ARBA00023122"/>
    </source>
</evidence>
<reference evidence="14 15" key="1">
    <citation type="submission" date="2019-08" db="EMBL/GenBank/DDBJ databases">
        <authorList>
            <person name="Peeters C."/>
        </authorList>
    </citation>
    <scope>NUCLEOTIDE SEQUENCE [LARGE SCALE GENOMIC DNA]</scope>
    <source>
        <strain evidence="14 15">LMG 20603</strain>
    </source>
</reference>
<evidence type="ECO:0000256" key="3">
    <source>
        <dbReference type="ARBA" id="ARBA00022475"/>
    </source>
</evidence>
<dbReference type="EMBL" id="CABPST010000011">
    <property type="protein sequence ID" value="VVE89705.1"/>
    <property type="molecule type" value="Genomic_DNA"/>
</dbReference>
<dbReference type="GO" id="GO:0050660">
    <property type="term" value="F:flavin adenine dinucleotide binding"/>
    <property type="evidence" value="ECO:0007669"/>
    <property type="project" value="InterPro"/>
</dbReference>
<keyword evidence="5" id="KW-0677">Repeat</keyword>
<dbReference type="PROSITE" id="PS51846">
    <property type="entry name" value="CNNM"/>
    <property type="match status" value="1"/>
</dbReference>
<evidence type="ECO:0000256" key="1">
    <source>
        <dbReference type="ARBA" id="ARBA00004651"/>
    </source>
</evidence>
<evidence type="ECO:0000313" key="14">
    <source>
        <dbReference type="EMBL" id="VVE89705.1"/>
    </source>
</evidence>
<evidence type="ECO:0000256" key="9">
    <source>
        <dbReference type="PROSITE-ProRule" id="PRU00703"/>
    </source>
</evidence>
<accession>A0A5E5BXH1</accession>
<feature type="domain" description="CNNM transmembrane" evidence="13">
    <location>
        <begin position="72"/>
        <end position="267"/>
    </location>
</feature>
<dbReference type="PROSITE" id="PS51371">
    <property type="entry name" value="CBS"/>
    <property type="match status" value="2"/>
</dbReference>
<dbReference type="InterPro" id="IPR016169">
    <property type="entry name" value="FAD-bd_PCMH_sub2"/>
</dbReference>
<keyword evidence="15" id="KW-1185">Reference proteome</keyword>
<dbReference type="InterPro" id="IPR036318">
    <property type="entry name" value="FAD-bd_PCMH-like_sf"/>
</dbReference>
<evidence type="ECO:0000256" key="8">
    <source>
        <dbReference type="ARBA" id="ARBA00023136"/>
    </source>
</evidence>
<keyword evidence="7 9" id="KW-0129">CBS domain</keyword>
<keyword evidence="3" id="KW-1003">Cell membrane</keyword>
<comment type="similarity">
    <text evidence="2">Belongs to the UPF0053 family.</text>
</comment>
<feature type="transmembrane region" description="Helical" evidence="11">
    <location>
        <begin position="76"/>
        <end position="95"/>
    </location>
</feature>
<keyword evidence="6 10" id="KW-1133">Transmembrane helix</keyword>
<dbReference type="SMART" id="SM01091">
    <property type="entry name" value="CorC_HlyC"/>
    <property type="match status" value="1"/>
</dbReference>
<feature type="transmembrane region" description="Helical" evidence="11">
    <location>
        <begin position="203"/>
        <end position="226"/>
    </location>
</feature>
<name>A0A5E5BXH1_9BURK</name>
<dbReference type="SUPFAM" id="SSF54631">
    <property type="entry name" value="CBS-domain pair"/>
    <property type="match status" value="1"/>
</dbReference>
<feature type="domain" description="CBS" evidence="12">
    <location>
        <begin position="348"/>
        <end position="405"/>
    </location>
</feature>
<keyword evidence="4 10" id="KW-0812">Transmembrane</keyword>
<dbReference type="CDD" id="cd04590">
    <property type="entry name" value="CBS_pair_CorC_HlyC_assoc"/>
    <property type="match status" value="1"/>
</dbReference>
<dbReference type="AlphaFoldDB" id="A0A5E5BXH1"/>
<sequence length="500" mass="54926">MSGGFFMPVAFVVVHTDHTTSPSTPSLECLAVRVFDLMRHALTTPERGRRYPLCYSGNSLPPPALFAPKRLEALPLWAQICAVALLIICSGFFSISETSMMALNRHRLKHLVRMNVHGAKATQGLLSRTEALLSTILVGNNVINTVVPVLTTSIAVRYFGNDAVTLSIATALIALLIIIFAEIGPKIVGATYPERIALPTSTLLKPIVTVATPLVWVLNGFVRGMLRLLHIDTRRAANEARLTTEELRTIVLEAGNYMPTKPRSVLLNLLDLENITIDDVMVPRARIEALDISAPLDTILTQLETCYHNKLPVYDGDIDRVVGILPVRRTLAALRHPDSLTVDTLRALLVDPYFIPSDTPALRQLQYFQENHRRVGLVVNEYGEVEGLVTTEDIIEELIGEFTTSVPGTGGSRSGWTANDDCLVSGGVGLRDLNRRLGLHLPTDGPKTLNGLILEVLREIPEAAVSLEISNVRMEIVQIDNQAIKMVRLFKPTAQSSLHD</sequence>
<evidence type="ECO:0000256" key="10">
    <source>
        <dbReference type="PROSITE-ProRule" id="PRU01193"/>
    </source>
</evidence>
<dbReference type="SUPFAM" id="SSF56176">
    <property type="entry name" value="FAD-binding/transporter-associated domain-like"/>
    <property type="match status" value="1"/>
</dbReference>
<dbReference type="InterPro" id="IPR046342">
    <property type="entry name" value="CBS_dom_sf"/>
</dbReference>
<dbReference type="Gene3D" id="3.10.580.10">
    <property type="entry name" value="CBS-domain"/>
    <property type="match status" value="1"/>
</dbReference>
<evidence type="ECO:0000256" key="11">
    <source>
        <dbReference type="SAM" id="Phobius"/>
    </source>
</evidence>
<dbReference type="InterPro" id="IPR005170">
    <property type="entry name" value="Transptr-assoc_dom"/>
</dbReference>
<dbReference type="Pfam" id="PF00571">
    <property type="entry name" value="CBS"/>
    <property type="match status" value="1"/>
</dbReference>
<dbReference type="PANTHER" id="PTHR22777">
    <property type="entry name" value="HEMOLYSIN-RELATED"/>
    <property type="match status" value="1"/>
</dbReference>
<keyword evidence="8 10" id="KW-0472">Membrane</keyword>
<dbReference type="Pfam" id="PF01595">
    <property type="entry name" value="CNNM"/>
    <property type="match status" value="1"/>
</dbReference>
<dbReference type="InterPro" id="IPR000644">
    <property type="entry name" value="CBS_dom"/>
</dbReference>
<organism evidence="14 15">
    <name type="scientific">Pandoraea bronchicola</name>
    <dbReference type="NCBI Taxonomy" id="2508287"/>
    <lineage>
        <taxon>Bacteria</taxon>
        <taxon>Pseudomonadati</taxon>
        <taxon>Pseudomonadota</taxon>
        <taxon>Betaproteobacteria</taxon>
        <taxon>Burkholderiales</taxon>
        <taxon>Burkholderiaceae</taxon>
        <taxon>Pandoraea</taxon>
    </lineage>
</organism>
<evidence type="ECO:0000259" key="12">
    <source>
        <dbReference type="PROSITE" id="PS51371"/>
    </source>
</evidence>
<evidence type="ECO:0000256" key="5">
    <source>
        <dbReference type="ARBA" id="ARBA00022737"/>
    </source>
</evidence>
<dbReference type="Pfam" id="PF03471">
    <property type="entry name" value="CorC_HlyC"/>
    <property type="match status" value="1"/>
</dbReference>
<dbReference type="Gene3D" id="3.30.465.10">
    <property type="match status" value="1"/>
</dbReference>
<gene>
    <name evidence="14" type="primary">corC_1</name>
    <name evidence="14" type="ORF">PBR20603_03677</name>
</gene>
<evidence type="ECO:0000313" key="15">
    <source>
        <dbReference type="Proteomes" id="UP000382040"/>
    </source>
</evidence>
<dbReference type="GO" id="GO:0005886">
    <property type="term" value="C:plasma membrane"/>
    <property type="evidence" value="ECO:0007669"/>
    <property type="project" value="UniProtKB-SubCell"/>
</dbReference>
<evidence type="ECO:0000256" key="6">
    <source>
        <dbReference type="ARBA" id="ARBA00022989"/>
    </source>
</evidence>
<protein>
    <submittedName>
        <fullName evidence="14">Magnesium and cobalt efflux protein CorC</fullName>
    </submittedName>
</protein>
<proteinExistence type="inferred from homology"/>
<dbReference type="Proteomes" id="UP000382040">
    <property type="component" value="Unassembled WGS sequence"/>
</dbReference>